<feature type="coiled-coil region" evidence="1">
    <location>
        <begin position="428"/>
        <end position="462"/>
    </location>
</feature>
<evidence type="ECO:0000256" key="2">
    <source>
        <dbReference type="SAM" id="MobiDB-lite"/>
    </source>
</evidence>
<evidence type="ECO:0000313" key="4">
    <source>
        <dbReference type="EMBL" id="SUB75040.1"/>
    </source>
</evidence>
<feature type="domain" description="FMN-binding" evidence="3">
    <location>
        <begin position="610"/>
        <end position="683"/>
    </location>
</feature>
<dbReference type="Pfam" id="PF04205">
    <property type="entry name" value="FMN_bind"/>
    <property type="match status" value="6"/>
</dbReference>
<sequence>MSKHGSKFVLTGVILCVFFSITSFALGKSVADNTLKSKAEAYKKPKHANLAIKDLENNDVIESNTYIDKEKGLKDGVYEGTAKGFKSDIKVSVKIESGKIKDIKVLENNDDKPYFNKAKSIISNIIERQSPDVETISGATFSSVGIKNAVIDALEKAGAGELEKTSVKKSVHSAGVDGSYKKKLDQIAKMVEELSNEKITPNKLKDGTYEGSGKGFKGEIKVSVKVEDAKITDIKILKSSDDEPYFSNAKAVLDKILKTQSTKVDSVSGATFSSNGIKSAVRSALKQAGDDSIVSSPENNDSSNEENKEINKKLDLIISKFEGSSEGSENSKGYKDGTYKGKGKGFKDDIEVELTIKDGKIEKIDVLNSSDDEPYFSNAKAILDKIVESQSAKVDSVSGATYSSNGIKSAVRNALKQAGGKGDESDASQEISEKLDGISKENKELKKKIEALSKSISSLDNGGDPTSYKDGKYEGEGQGFKGSIKASVVVKDKKIESINIIESSDDEPYFSNAKAVINKIIEKQSTKVDSISEATFSSNGIKSAVRNALKKGGGSEGGNDEIMGMLKAISKENKELKNEISRLNQNLNVIDRGEETKGYKDGEYDGVGRGYKGEIKVLVKINEGKIEKIDIKEENEDRPYFNLAKNITKDIVKNQSVKVDSISNATYSSNGIKNAVRDALRKASIKEVGLGNKEPRSDEMLKTIYDDNKIIKEKINSIEDWKATVTNQIQNIIRDLKNFINPNINYDEIKPREKNKSDNRDGKYSGSGRGFLNFESKDNKNVKDKNSISASVTIENNKIVDMKTTFEDSQNPGVYKVMFDRCMDNLWLKIKKTDSVEEAYQLISNMYDDIKPINKRGLYTTEQSKINKHFDGISGATFSTSGGLEALKKALEQYNSR</sequence>
<feature type="domain" description="FMN-binding" evidence="3">
    <location>
        <begin position="479"/>
        <end position="552"/>
    </location>
</feature>
<feature type="domain" description="FMN-binding" evidence="3">
    <location>
        <begin position="215"/>
        <end position="288"/>
    </location>
</feature>
<accession>A0A379DB66</accession>
<evidence type="ECO:0000256" key="1">
    <source>
        <dbReference type="SAM" id="Coils"/>
    </source>
</evidence>
<evidence type="ECO:0000313" key="5">
    <source>
        <dbReference type="Proteomes" id="UP000254777"/>
    </source>
</evidence>
<feature type="domain" description="FMN-binding" evidence="3">
    <location>
        <begin position="345"/>
        <end position="418"/>
    </location>
</feature>
<protein>
    <submittedName>
        <fullName evidence="4">Na(+)-translocating NADH-quinone reductase subunit C</fullName>
    </submittedName>
</protein>
<dbReference type="EMBL" id="UGTH01000001">
    <property type="protein sequence ID" value="SUB75040.1"/>
    <property type="molecule type" value="Genomic_DNA"/>
</dbReference>
<dbReference type="AlphaFoldDB" id="A0A379DB66"/>
<feature type="domain" description="FMN-binding" evidence="3">
    <location>
        <begin position="84"/>
        <end position="157"/>
    </location>
</feature>
<name>A0A379DB66_9FIRM</name>
<dbReference type="SMART" id="SM00900">
    <property type="entry name" value="FMN_bind"/>
    <property type="match status" value="6"/>
</dbReference>
<feature type="region of interest" description="Disordered" evidence="2">
    <location>
        <begin position="288"/>
        <end position="307"/>
    </location>
</feature>
<organism evidence="4 5">
    <name type="scientific">Peptoniphilus indolicus</name>
    <dbReference type="NCBI Taxonomy" id="33030"/>
    <lineage>
        <taxon>Bacteria</taxon>
        <taxon>Bacillati</taxon>
        <taxon>Bacillota</taxon>
        <taxon>Tissierellia</taxon>
        <taxon>Tissierellales</taxon>
        <taxon>Peptoniphilaceae</taxon>
        <taxon>Peptoniphilus</taxon>
    </lineage>
</organism>
<feature type="compositionally biased region" description="Basic and acidic residues" evidence="2">
    <location>
        <begin position="749"/>
        <end position="763"/>
    </location>
</feature>
<dbReference type="GO" id="GO:0016020">
    <property type="term" value="C:membrane"/>
    <property type="evidence" value="ECO:0007669"/>
    <property type="project" value="InterPro"/>
</dbReference>
<dbReference type="Gene3D" id="3.90.1010.20">
    <property type="match status" value="6"/>
</dbReference>
<feature type="coiled-coil region" evidence="1">
    <location>
        <begin position="559"/>
        <end position="593"/>
    </location>
</feature>
<evidence type="ECO:0000259" key="3">
    <source>
        <dbReference type="SMART" id="SM00900"/>
    </source>
</evidence>
<gene>
    <name evidence="4" type="ORF">NCTC11088_00802</name>
</gene>
<proteinExistence type="predicted"/>
<reference evidence="4 5" key="1">
    <citation type="submission" date="2018-06" db="EMBL/GenBank/DDBJ databases">
        <authorList>
            <consortium name="Pathogen Informatics"/>
            <person name="Doyle S."/>
        </authorList>
    </citation>
    <scope>NUCLEOTIDE SEQUENCE [LARGE SCALE GENOMIC DNA]</scope>
    <source>
        <strain evidence="4 5">NCTC11088</strain>
    </source>
</reference>
<dbReference type="RefSeq" id="WP_115312035.1">
    <property type="nucleotide sequence ID" value="NZ_UGTH01000001.1"/>
</dbReference>
<feature type="region of interest" description="Disordered" evidence="2">
    <location>
        <begin position="749"/>
        <end position="777"/>
    </location>
</feature>
<dbReference type="GO" id="GO:0010181">
    <property type="term" value="F:FMN binding"/>
    <property type="evidence" value="ECO:0007669"/>
    <property type="project" value="InterPro"/>
</dbReference>
<dbReference type="Proteomes" id="UP000254777">
    <property type="component" value="Unassembled WGS sequence"/>
</dbReference>
<dbReference type="InterPro" id="IPR007329">
    <property type="entry name" value="FMN-bd"/>
</dbReference>
<keyword evidence="1" id="KW-0175">Coiled coil</keyword>
<feature type="domain" description="FMN-binding" evidence="3">
    <location>
        <begin position="784"/>
        <end position="894"/>
    </location>
</feature>